<evidence type="ECO:0000313" key="2">
    <source>
        <dbReference type="Proteomes" id="UP000821845"/>
    </source>
</evidence>
<dbReference type="Proteomes" id="UP000821845">
    <property type="component" value="Chromosome 3"/>
</dbReference>
<organism evidence="1 2">
    <name type="scientific">Hyalomma asiaticum</name>
    <name type="common">Tick</name>
    <dbReference type="NCBI Taxonomy" id="266040"/>
    <lineage>
        <taxon>Eukaryota</taxon>
        <taxon>Metazoa</taxon>
        <taxon>Ecdysozoa</taxon>
        <taxon>Arthropoda</taxon>
        <taxon>Chelicerata</taxon>
        <taxon>Arachnida</taxon>
        <taxon>Acari</taxon>
        <taxon>Parasitiformes</taxon>
        <taxon>Ixodida</taxon>
        <taxon>Ixodoidea</taxon>
        <taxon>Ixodidae</taxon>
        <taxon>Hyalomminae</taxon>
        <taxon>Hyalomma</taxon>
    </lineage>
</organism>
<comment type="caution">
    <text evidence="1">The sequence shown here is derived from an EMBL/GenBank/DDBJ whole genome shotgun (WGS) entry which is preliminary data.</text>
</comment>
<keyword evidence="2" id="KW-1185">Reference proteome</keyword>
<gene>
    <name evidence="1" type="ORF">HPB50_002496</name>
</gene>
<reference evidence="1" key="1">
    <citation type="submission" date="2020-05" db="EMBL/GenBank/DDBJ databases">
        <title>Large-scale comparative analyses of tick genomes elucidate their genetic diversity and vector capacities.</title>
        <authorList>
            <person name="Jia N."/>
            <person name="Wang J."/>
            <person name="Shi W."/>
            <person name="Du L."/>
            <person name="Sun Y."/>
            <person name="Zhan W."/>
            <person name="Jiang J."/>
            <person name="Wang Q."/>
            <person name="Zhang B."/>
            <person name="Ji P."/>
            <person name="Sakyi L.B."/>
            <person name="Cui X."/>
            <person name="Yuan T."/>
            <person name="Jiang B."/>
            <person name="Yang W."/>
            <person name="Lam T.T.-Y."/>
            <person name="Chang Q."/>
            <person name="Ding S."/>
            <person name="Wang X."/>
            <person name="Zhu J."/>
            <person name="Ruan X."/>
            <person name="Zhao L."/>
            <person name="Wei J."/>
            <person name="Que T."/>
            <person name="Du C."/>
            <person name="Cheng J."/>
            <person name="Dai P."/>
            <person name="Han X."/>
            <person name="Huang E."/>
            <person name="Gao Y."/>
            <person name="Liu J."/>
            <person name="Shao H."/>
            <person name="Ye R."/>
            <person name="Li L."/>
            <person name="Wei W."/>
            <person name="Wang X."/>
            <person name="Wang C."/>
            <person name="Yang T."/>
            <person name="Huo Q."/>
            <person name="Li W."/>
            <person name="Guo W."/>
            <person name="Chen H."/>
            <person name="Zhou L."/>
            <person name="Ni X."/>
            <person name="Tian J."/>
            <person name="Zhou Y."/>
            <person name="Sheng Y."/>
            <person name="Liu T."/>
            <person name="Pan Y."/>
            <person name="Xia L."/>
            <person name="Li J."/>
            <person name="Zhao F."/>
            <person name="Cao W."/>
        </authorList>
    </citation>
    <scope>NUCLEOTIDE SEQUENCE</scope>
    <source>
        <strain evidence="1">Hyas-2018</strain>
    </source>
</reference>
<sequence length="150" mass="16607">MKTKQSLPRDLRHFGTVAFPVPVAPDMTEFIAANVTWVTLRLSTWRSGGCPISSFTVLYKRQSSVEDWTPAATRHASEQGLAHHTHVTVEDLAPATWYQLLVTAENEAGSTEAEYVFATLTLAGGMPASFFRRVNHTDALGFLLSQNMHM</sequence>
<proteinExistence type="predicted"/>
<protein>
    <submittedName>
        <fullName evidence="1">Uncharacterized protein</fullName>
    </submittedName>
</protein>
<dbReference type="EMBL" id="CM023483">
    <property type="protein sequence ID" value="KAH6934963.1"/>
    <property type="molecule type" value="Genomic_DNA"/>
</dbReference>
<accession>A0ACB7SJC0</accession>
<name>A0ACB7SJC0_HYAAI</name>
<evidence type="ECO:0000313" key="1">
    <source>
        <dbReference type="EMBL" id="KAH6934963.1"/>
    </source>
</evidence>